<sequence>MHLLVSFRSVRHPSRAALGLLDVRSGRARVALELPAGGGRCDGLGGLAQAGRTLYATTAPFRHLGESEPSLLCLRASDLAVEARYRLDGLADLTGLYVLDGSLYVVSSGTGEVVAFRTLGDRVDPFDRFTWRPRIAVEGLADPILHALALRGGELFASATDRASFDAFLFNVTRDFVAARALQDPQSLAEVGGSLCYAAGRFGAVHLLGEDFIPTRSAGVDGLARGLCVLDGSVFAASSADGRCTIHRLSADDLAIERSFPLDVAGAEVADLLPIEGLGDWPDPPEPFWLDSFGETI</sequence>
<dbReference type="Proteomes" id="UP000317835">
    <property type="component" value="Chromosome"/>
</dbReference>
<gene>
    <name evidence="1" type="ORF">ElP_09500</name>
</gene>
<evidence type="ECO:0000313" key="2">
    <source>
        <dbReference type="Proteomes" id="UP000317835"/>
    </source>
</evidence>
<dbReference type="AlphaFoldDB" id="A0A518GWY8"/>
<dbReference type="EMBL" id="CP036426">
    <property type="protein sequence ID" value="QDV33108.1"/>
    <property type="molecule type" value="Genomic_DNA"/>
</dbReference>
<dbReference type="OrthoDB" id="9776369at2"/>
<organism evidence="1 2">
    <name type="scientific">Tautonia plasticadhaerens</name>
    <dbReference type="NCBI Taxonomy" id="2527974"/>
    <lineage>
        <taxon>Bacteria</taxon>
        <taxon>Pseudomonadati</taxon>
        <taxon>Planctomycetota</taxon>
        <taxon>Planctomycetia</taxon>
        <taxon>Isosphaerales</taxon>
        <taxon>Isosphaeraceae</taxon>
        <taxon>Tautonia</taxon>
    </lineage>
</organism>
<evidence type="ECO:0008006" key="3">
    <source>
        <dbReference type="Google" id="ProtNLM"/>
    </source>
</evidence>
<dbReference type="RefSeq" id="WP_145267524.1">
    <property type="nucleotide sequence ID" value="NZ_CP036426.1"/>
</dbReference>
<keyword evidence="2" id="KW-1185">Reference proteome</keyword>
<accession>A0A518GWY8</accession>
<dbReference type="KEGG" id="tpla:ElP_09500"/>
<name>A0A518GWY8_9BACT</name>
<dbReference type="SUPFAM" id="SSF63825">
    <property type="entry name" value="YWTD domain"/>
    <property type="match status" value="1"/>
</dbReference>
<reference evidence="1 2" key="1">
    <citation type="submission" date="2019-02" db="EMBL/GenBank/DDBJ databases">
        <title>Deep-cultivation of Planctomycetes and their phenomic and genomic characterization uncovers novel biology.</title>
        <authorList>
            <person name="Wiegand S."/>
            <person name="Jogler M."/>
            <person name="Boedeker C."/>
            <person name="Pinto D."/>
            <person name="Vollmers J."/>
            <person name="Rivas-Marin E."/>
            <person name="Kohn T."/>
            <person name="Peeters S.H."/>
            <person name="Heuer A."/>
            <person name="Rast P."/>
            <person name="Oberbeckmann S."/>
            <person name="Bunk B."/>
            <person name="Jeske O."/>
            <person name="Meyerdierks A."/>
            <person name="Storesund J.E."/>
            <person name="Kallscheuer N."/>
            <person name="Luecker S."/>
            <person name="Lage O.M."/>
            <person name="Pohl T."/>
            <person name="Merkel B.J."/>
            <person name="Hornburger P."/>
            <person name="Mueller R.-W."/>
            <person name="Bruemmer F."/>
            <person name="Labrenz M."/>
            <person name="Spormann A.M."/>
            <person name="Op den Camp H."/>
            <person name="Overmann J."/>
            <person name="Amann R."/>
            <person name="Jetten M.S.M."/>
            <person name="Mascher T."/>
            <person name="Medema M.H."/>
            <person name="Devos D.P."/>
            <person name="Kaster A.-K."/>
            <person name="Ovreas L."/>
            <person name="Rohde M."/>
            <person name="Galperin M.Y."/>
            <person name="Jogler C."/>
        </authorList>
    </citation>
    <scope>NUCLEOTIDE SEQUENCE [LARGE SCALE GENOMIC DNA]</scope>
    <source>
        <strain evidence="1 2">ElP</strain>
    </source>
</reference>
<evidence type="ECO:0000313" key="1">
    <source>
        <dbReference type="EMBL" id="QDV33108.1"/>
    </source>
</evidence>
<protein>
    <recommendedName>
        <fullName evidence="3">DUF4915 domain-containing protein</fullName>
    </recommendedName>
</protein>
<proteinExistence type="predicted"/>